<dbReference type="RefSeq" id="XP_037145172.1">
    <property type="nucleotide sequence ID" value="XM_037289277.1"/>
</dbReference>
<comment type="subcellular location">
    <subcellularLocation>
        <location evidence="1">Membrane</location>
        <topology evidence="1">Multi-pass membrane protein</topology>
    </subcellularLocation>
</comment>
<feature type="transmembrane region" description="Helical" evidence="6">
    <location>
        <begin position="78"/>
        <end position="98"/>
    </location>
</feature>
<feature type="transmembrane region" description="Helical" evidence="6">
    <location>
        <begin position="407"/>
        <end position="432"/>
    </location>
</feature>
<evidence type="ECO:0000313" key="7">
    <source>
        <dbReference type="EMBL" id="QLG73445.1"/>
    </source>
</evidence>
<dbReference type="PANTHER" id="PTHR11040">
    <property type="entry name" value="ZINC/IRON TRANSPORTER"/>
    <property type="match status" value="1"/>
</dbReference>
<dbReference type="Pfam" id="PF02535">
    <property type="entry name" value="Zip"/>
    <property type="match status" value="2"/>
</dbReference>
<dbReference type="EMBL" id="CP058608">
    <property type="protein sequence ID" value="QLG73445.1"/>
    <property type="molecule type" value="Genomic_DNA"/>
</dbReference>
<evidence type="ECO:0000256" key="5">
    <source>
        <dbReference type="SAM" id="MobiDB-lite"/>
    </source>
</evidence>
<dbReference type="GO" id="GO:0016020">
    <property type="term" value="C:membrane"/>
    <property type="evidence" value="ECO:0007669"/>
    <property type="project" value="UniProtKB-SubCell"/>
</dbReference>
<evidence type="ECO:0000256" key="6">
    <source>
        <dbReference type="SAM" id="Phobius"/>
    </source>
</evidence>
<feature type="transmembrane region" description="Helical" evidence="6">
    <location>
        <begin position="492"/>
        <end position="513"/>
    </location>
</feature>
<protein>
    <recommendedName>
        <fullName evidence="9">Zinc/iron permease</fullName>
    </recommendedName>
</protein>
<proteinExistence type="predicted"/>
<dbReference type="InterPro" id="IPR003689">
    <property type="entry name" value="ZIP"/>
</dbReference>
<dbReference type="GeneID" id="59237187"/>
<keyword evidence="4 6" id="KW-0472">Membrane</keyword>
<feature type="region of interest" description="Disordered" evidence="5">
    <location>
        <begin position="126"/>
        <end position="188"/>
    </location>
</feature>
<evidence type="ECO:0000256" key="4">
    <source>
        <dbReference type="ARBA" id="ARBA00023136"/>
    </source>
</evidence>
<feature type="transmembrane region" description="Helical" evidence="6">
    <location>
        <begin position="452"/>
        <end position="472"/>
    </location>
</feature>
<sequence>MLSFEWEMPKWLEYSLISSLLCVLGGLCVPLISYCFRTKKDLNTKLVNYGLSLSAGSMLTTALYRMLPSDYSKHSNPVGIFLGLGFGMALSLVLNYVVHACASESLMHCAHDSDFLPDTSADYSDTYQGSNTHSHSPLHLHSHSHGQTGGTGNPHSAQSHGHHHESGDIVAESTPFSRTDSSLRRQTVRRKSSLIDMLSSVKSKKLGDCKGLASCPPMTDPESFRCIPIGINKAREGRSSISSDDSVVEASNLDENGEPLGVACLENEIGYDLENLALYRKNFHDNRKRAHSNSHSHGTMSIRSSSTHNDYGSAFHDLELREEIPRHHQHHHHLETPFSKLLSIGLQTCVVISLHKFPEGFIIYYTNQSSNTSKDLGFSIFLSLTIHNFVEGFSMTLPFYAALENKVVAILITTLLGGCTQPLGAMIGYLIFKDKDTGNNNTKPHMDTYLSITAGFLLVIGLQMFQTAVGFSQSHHHHQGEGEDELKENHSSGSTCLKWCCVGVLLIVSTGILR</sequence>
<feature type="transmembrane region" description="Helical" evidence="6">
    <location>
        <begin position="376"/>
        <end position="401"/>
    </location>
</feature>
<name>A0A7H9B452_ZYGMR</name>
<evidence type="ECO:0000256" key="3">
    <source>
        <dbReference type="ARBA" id="ARBA00022989"/>
    </source>
</evidence>
<evidence type="ECO:0000313" key="8">
    <source>
        <dbReference type="Proteomes" id="UP000509704"/>
    </source>
</evidence>
<feature type="transmembrane region" description="Helical" evidence="6">
    <location>
        <begin position="12"/>
        <end position="34"/>
    </location>
</feature>
<dbReference type="PANTHER" id="PTHR11040:SF210">
    <property type="entry name" value="ZINC-REGULATED TRANSPORTER 3"/>
    <property type="match status" value="1"/>
</dbReference>
<accession>A0A7H9B452</accession>
<feature type="transmembrane region" description="Helical" evidence="6">
    <location>
        <begin position="46"/>
        <end position="66"/>
    </location>
</feature>
<feature type="compositionally biased region" description="Polar residues" evidence="5">
    <location>
        <begin position="295"/>
        <end position="308"/>
    </location>
</feature>
<evidence type="ECO:0008006" key="9">
    <source>
        <dbReference type="Google" id="ProtNLM"/>
    </source>
</evidence>
<keyword evidence="3 6" id="KW-1133">Transmembrane helix</keyword>
<reference evidence="7 8" key="1">
    <citation type="submission" date="2020-07" db="EMBL/GenBank/DDBJ databases">
        <title>The yeast mating-type switching endonuclease HO is a domesticated member of an unorthodox homing genetic element family.</title>
        <authorList>
            <person name="Coughlan A.Y."/>
            <person name="Lombardi L."/>
            <person name="Braun-Galleani S."/>
            <person name="Martos A.R."/>
            <person name="Galeote V."/>
            <person name="Bigey F."/>
            <person name="Dequin S."/>
            <person name="Byrne K.P."/>
            <person name="Wolfe K.H."/>
        </authorList>
    </citation>
    <scope>NUCLEOTIDE SEQUENCE [LARGE SCALE GENOMIC DNA]</scope>
    <source>
        <strain evidence="7 8">NRRL Y-6702</strain>
    </source>
</reference>
<dbReference type="AlphaFoldDB" id="A0A7H9B452"/>
<evidence type="ECO:0000256" key="2">
    <source>
        <dbReference type="ARBA" id="ARBA00022692"/>
    </source>
</evidence>
<dbReference type="KEGG" id="zmk:HG535_0E05290"/>
<dbReference type="GO" id="GO:0005385">
    <property type="term" value="F:zinc ion transmembrane transporter activity"/>
    <property type="evidence" value="ECO:0007669"/>
    <property type="project" value="TreeGrafter"/>
</dbReference>
<keyword evidence="2 6" id="KW-0812">Transmembrane</keyword>
<evidence type="ECO:0000256" key="1">
    <source>
        <dbReference type="ARBA" id="ARBA00004141"/>
    </source>
</evidence>
<organism evidence="7 8">
    <name type="scientific">Zygotorulaspora mrakii</name>
    <name type="common">Zygosaccharomyces mrakii</name>
    <dbReference type="NCBI Taxonomy" id="42260"/>
    <lineage>
        <taxon>Eukaryota</taxon>
        <taxon>Fungi</taxon>
        <taxon>Dikarya</taxon>
        <taxon>Ascomycota</taxon>
        <taxon>Saccharomycotina</taxon>
        <taxon>Saccharomycetes</taxon>
        <taxon>Saccharomycetales</taxon>
        <taxon>Saccharomycetaceae</taxon>
        <taxon>Zygotorulaspora</taxon>
    </lineage>
</organism>
<dbReference type="OrthoDB" id="262547at2759"/>
<gene>
    <name evidence="7" type="ORF">HG535_0E05290</name>
</gene>
<dbReference type="Proteomes" id="UP000509704">
    <property type="component" value="Chromosome 5"/>
</dbReference>
<keyword evidence="8" id="KW-1185">Reference proteome</keyword>
<feature type="region of interest" description="Disordered" evidence="5">
    <location>
        <begin position="288"/>
        <end position="308"/>
    </location>
</feature>